<accession>A0A644SNE5</accession>
<evidence type="ECO:0000259" key="2">
    <source>
        <dbReference type="Pfam" id="PF03061"/>
    </source>
</evidence>
<dbReference type="AlphaFoldDB" id="A0A644SNE5"/>
<dbReference type="SUPFAM" id="SSF54637">
    <property type="entry name" value="Thioesterase/thiol ester dehydrase-isomerase"/>
    <property type="match status" value="1"/>
</dbReference>
<dbReference type="CDD" id="cd03443">
    <property type="entry name" value="PaaI_thioesterase"/>
    <property type="match status" value="1"/>
</dbReference>
<organism evidence="3">
    <name type="scientific">bioreactor metagenome</name>
    <dbReference type="NCBI Taxonomy" id="1076179"/>
    <lineage>
        <taxon>unclassified sequences</taxon>
        <taxon>metagenomes</taxon>
        <taxon>ecological metagenomes</taxon>
    </lineage>
</organism>
<dbReference type="GO" id="GO:0005829">
    <property type="term" value="C:cytosol"/>
    <property type="evidence" value="ECO:0007669"/>
    <property type="project" value="TreeGrafter"/>
</dbReference>
<dbReference type="PANTHER" id="PTHR43240:SF5">
    <property type="entry name" value="1,4-DIHYDROXY-2-NAPHTHOYL-COA THIOESTERASE 1"/>
    <property type="match status" value="1"/>
</dbReference>
<dbReference type="Pfam" id="PF03061">
    <property type="entry name" value="4HBT"/>
    <property type="match status" value="1"/>
</dbReference>
<keyword evidence="1 3" id="KW-0378">Hydrolase</keyword>
<gene>
    <name evidence="3" type="ORF">SDC9_00609</name>
</gene>
<evidence type="ECO:0000256" key="1">
    <source>
        <dbReference type="ARBA" id="ARBA00022801"/>
    </source>
</evidence>
<sequence>MMTNEEKLAQLNLWNKNTLMETLEIVFTDLGDDYLVGTMPVNSRVHQPLGLLHGGANIAFAESLGSCLSNILVAHEGKAAVGTNINSNHLKSKTEGTVTGTAKMIRKGQTLHFLEIEIKDENGSLLCHSTMTNMVINRKIEK</sequence>
<protein>
    <submittedName>
        <fullName evidence="3">Putative esterase</fullName>
        <ecNumber evidence="3">3.1.2.-</ecNumber>
    </submittedName>
</protein>
<dbReference type="InterPro" id="IPR003736">
    <property type="entry name" value="PAAI_dom"/>
</dbReference>
<comment type="caution">
    <text evidence="3">The sequence shown here is derived from an EMBL/GenBank/DDBJ whole genome shotgun (WGS) entry which is preliminary data.</text>
</comment>
<dbReference type="InterPro" id="IPR029069">
    <property type="entry name" value="HotDog_dom_sf"/>
</dbReference>
<evidence type="ECO:0000313" key="3">
    <source>
        <dbReference type="EMBL" id="MPL55142.1"/>
    </source>
</evidence>
<proteinExistence type="predicted"/>
<dbReference type="PANTHER" id="PTHR43240">
    <property type="entry name" value="1,4-DIHYDROXY-2-NAPHTHOYL-COA THIOESTERASE 1"/>
    <property type="match status" value="1"/>
</dbReference>
<dbReference type="Gene3D" id="3.10.129.10">
    <property type="entry name" value="Hotdog Thioesterase"/>
    <property type="match status" value="1"/>
</dbReference>
<dbReference type="InterPro" id="IPR006683">
    <property type="entry name" value="Thioestr_dom"/>
</dbReference>
<dbReference type="NCBIfam" id="TIGR00369">
    <property type="entry name" value="unchar_dom_1"/>
    <property type="match status" value="1"/>
</dbReference>
<reference evidence="3" key="1">
    <citation type="submission" date="2019-08" db="EMBL/GenBank/DDBJ databases">
        <authorList>
            <person name="Kucharzyk K."/>
            <person name="Murdoch R.W."/>
            <person name="Higgins S."/>
            <person name="Loffler F."/>
        </authorList>
    </citation>
    <scope>NUCLEOTIDE SEQUENCE</scope>
</reference>
<dbReference type="EC" id="3.1.2.-" evidence="3"/>
<dbReference type="GO" id="GO:0061522">
    <property type="term" value="F:1,4-dihydroxy-2-naphthoyl-CoA thioesterase activity"/>
    <property type="evidence" value="ECO:0007669"/>
    <property type="project" value="TreeGrafter"/>
</dbReference>
<dbReference type="EMBL" id="VSSQ01000001">
    <property type="protein sequence ID" value="MPL55142.1"/>
    <property type="molecule type" value="Genomic_DNA"/>
</dbReference>
<feature type="domain" description="Thioesterase" evidence="2">
    <location>
        <begin position="50"/>
        <end position="127"/>
    </location>
</feature>
<name>A0A644SNE5_9ZZZZ</name>